<accession>A0A9W8LC82</accession>
<keyword evidence="2" id="KW-1185">Reference proteome</keyword>
<gene>
    <name evidence="1" type="primary">RABL3</name>
    <name evidence="1" type="ORF">GGI19_000353</name>
</gene>
<proteinExistence type="predicted"/>
<dbReference type="CDD" id="cd00882">
    <property type="entry name" value="Ras_like_GTPase"/>
    <property type="match status" value="1"/>
</dbReference>
<reference evidence="1" key="1">
    <citation type="submission" date="2022-07" db="EMBL/GenBank/DDBJ databases">
        <title>Phylogenomic reconstructions and comparative analyses of Kickxellomycotina fungi.</title>
        <authorList>
            <person name="Reynolds N.K."/>
            <person name="Stajich J.E."/>
            <person name="Barry K."/>
            <person name="Grigoriev I.V."/>
            <person name="Crous P."/>
            <person name="Smith M.E."/>
        </authorList>
    </citation>
    <scope>NUCLEOTIDE SEQUENCE</scope>
    <source>
        <strain evidence="1">BCRC 34297</strain>
    </source>
</reference>
<dbReference type="InterPro" id="IPR027417">
    <property type="entry name" value="P-loop_NTPase"/>
</dbReference>
<name>A0A9W8LC82_9FUNG</name>
<dbReference type="SUPFAM" id="SSF52540">
    <property type="entry name" value="P-loop containing nucleoside triphosphate hydrolases"/>
    <property type="match status" value="1"/>
</dbReference>
<comment type="caution">
    <text evidence="1">The sequence shown here is derived from an EMBL/GenBank/DDBJ whole genome shotgun (WGS) entry which is preliminary data.</text>
</comment>
<dbReference type="OrthoDB" id="8954335at2759"/>
<organism evidence="1 2">
    <name type="scientific">Coemansia pectinata</name>
    <dbReference type="NCBI Taxonomy" id="1052879"/>
    <lineage>
        <taxon>Eukaryota</taxon>
        <taxon>Fungi</taxon>
        <taxon>Fungi incertae sedis</taxon>
        <taxon>Zoopagomycota</taxon>
        <taxon>Kickxellomycotina</taxon>
        <taxon>Kickxellomycetes</taxon>
        <taxon>Kickxellales</taxon>
        <taxon>Kickxellaceae</taxon>
        <taxon>Coemansia</taxon>
    </lineage>
</organism>
<sequence length="193" mass="20777">MNNASIRIGVLGEATVGKSELINRICRPIASAPSIANIQAGPTVDVLDFERSEGGGGNVWVEFLNIPSETRHPTSRQMLYSIGLDALILVCDCSVPRTFLHAAEWIEDAASTASLQGVPIAIVLDGSLAVDWKTNTIFSSLIDPLVASRNAQVIDLSGYTSALMLDTRQQRLLSLFYEQTICSKAQRKAATAD</sequence>
<dbReference type="AlphaFoldDB" id="A0A9W8LC82"/>
<protein>
    <submittedName>
        <fullName evidence="1">Rab-like protein 3</fullName>
    </submittedName>
</protein>
<evidence type="ECO:0000313" key="2">
    <source>
        <dbReference type="Proteomes" id="UP001140011"/>
    </source>
</evidence>
<dbReference type="Proteomes" id="UP001140011">
    <property type="component" value="Unassembled WGS sequence"/>
</dbReference>
<dbReference type="Gene3D" id="3.40.50.300">
    <property type="entry name" value="P-loop containing nucleotide triphosphate hydrolases"/>
    <property type="match status" value="1"/>
</dbReference>
<evidence type="ECO:0000313" key="1">
    <source>
        <dbReference type="EMBL" id="KAJ2757000.1"/>
    </source>
</evidence>
<dbReference type="EMBL" id="JANBUH010000009">
    <property type="protein sequence ID" value="KAJ2757000.1"/>
    <property type="molecule type" value="Genomic_DNA"/>
</dbReference>